<accession>A0A3B3ZGY0</accession>
<dbReference type="Pfam" id="PF00443">
    <property type="entry name" value="UCH"/>
    <property type="match status" value="1"/>
</dbReference>
<protein>
    <recommendedName>
        <fullName evidence="1">USP domain-containing protein</fullName>
    </recommendedName>
</protein>
<feature type="domain" description="USP" evidence="1">
    <location>
        <begin position="1"/>
        <end position="80"/>
    </location>
</feature>
<dbReference type="PROSITE" id="PS00973">
    <property type="entry name" value="USP_2"/>
    <property type="match status" value="1"/>
</dbReference>
<dbReference type="GO" id="GO:0004843">
    <property type="term" value="F:cysteine-type deubiquitinase activity"/>
    <property type="evidence" value="ECO:0007669"/>
    <property type="project" value="InterPro"/>
</dbReference>
<evidence type="ECO:0000313" key="3">
    <source>
        <dbReference type="Proteomes" id="UP000261520"/>
    </source>
</evidence>
<dbReference type="GO" id="GO:0005634">
    <property type="term" value="C:nucleus"/>
    <property type="evidence" value="ECO:0007669"/>
    <property type="project" value="TreeGrafter"/>
</dbReference>
<evidence type="ECO:0000313" key="2">
    <source>
        <dbReference type="Ensembl" id="ENSPMGP00000003802.1"/>
    </source>
</evidence>
<name>A0A3B3ZGY0_9GOBI</name>
<dbReference type="InterPro" id="IPR028889">
    <property type="entry name" value="USP"/>
</dbReference>
<dbReference type="PROSITE" id="PS50235">
    <property type="entry name" value="USP_3"/>
    <property type="match status" value="1"/>
</dbReference>
<dbReference type="InterPro" id="IPR001394">
    <property type="entry name" value="Peptidase_C19_UCH"/>
</dbReference>
<dbReference type="GO" id="GO:0042981">
    <property type="term" value="P:regulation of apoptotic process"/>
    <property type="evidence" value="ECO:0007669"/>
    <property type="project" value="TreeGrafter"/>
</dbReference>
<dbReference type="PANTHER" id="PTHR24006">
    <property type="entry name" value="UBIQUITIN CARBOXYL-TERMINAL HYDROLASE"/>
    <property type="match status" value="1"/>
</dbReference>
<dbReference type="AlphaFoldDB" id="A0A3B3ZGY0"/>
<dbReference type="STRING" id="409849.ENSPMGP00000003802"/>
<organism evidence="2 3">
    <name type="scientific">Periophthalmus magnuspinnatus</name>
    <dbReference type="NCBI Taxonomy" id="409849"/>
    <lineage>
        <taxon>Eukaryota</taxon>
        <taxon>Metazoa</taxon>
        <taxon>Chordata</taxon>
        <taxon>Craniata</taxon>
        <taxon>Vertebrata</taxon>
        <taxon>Euteleostomi</taxon>
        <taxon>Actinopterygii</taxon>
        <taxon>Neopterygii</taxon>
        <taxon>Teleostei</taxon>
        <taxon>Neoteleostei</taxon>
        <taxon>Acanthomorphata</taxon>
        <taxon>Gobiaria</taxon>
        <taxon>Gobiiformes</taxon>
        <taxon>Gobioidei</taxon>
        <taxon>Gobiidae</taxon>
        <taxon>Oxudercinae</taxon>
        <taxon>Periophthalmus</taxon>
    </lineage>
</organism>
<reference evidence="2" key="2">
    <citation type="submission" date="2025-09" db="UniProtKB">
        <authorList>
            <consortium name="Ensembl"/>
        </authorList>
    </citation>
    <scope>IDENTIFICATION</scope>
</reference>
<sequence length="80" mass="9181">MSQTSGDPVMYGLYAVLVHSGYSCHAGHYYCYVKVDIFCFKSYIGMASNGQWYQMNDSMVHSSNIKVVLNQQAYVLFYLR</sequence>
<dbReference type="Ensembl" id="ENSPMGT00000004045.1">
    <property type="protein sequence ID" value="ENSPMGP00000003802.1"/>
    <property type="gene ID" value="ENSPMGG00000003263.1"/>
</dbReference>
<proteinExistence type="predicted"/>
<dbReference type="SUPFAM" id="SSF54001">
    <property type="entry name" value="Cysteine proteinases"/>
    <property type="match status" value="1"/>
</dbReference>
<dbReference type="InterPro" id="IPR050164">
    <property type="entry name" value="Peptidase_C19"/>
</dbReference>
<dbReference type="Gene3D" id="3.90.70.10">
    <property type="entry name" value="Cysteine proteinases"/>
    <property type="match status" value="1"/>
</dbReference>
<dbReference type="InterPro" id="IPR038765">
    <property type="entry name" value="Papain-like_cys_pep_sf"/>
</dbReference>
<evidence type="ECO:0000259" key="1">
    <source>
        <dbReference type="PROSITE" id="PS50235"/>
    </source>
</evidence>
<dbReference type="GO" id="GO:0016579">
    <property type="term" value="P:protein deubiquitination"/>
    <property type="evidence" value="ECO:0007669"/>
    <property type="project" value="InterPro"/>
</dbReference>
<keyword evidence="3" id="KW-1185">Reference proteome</keyword>
<dbReference type="InterPro" id="IPR018200">
    <property type="entry name" value="USP_CS"/>
</dbReference>
<dbReference type="GO" id="GO:0005829">
    <property type="term" value="C:cytosol"/>
    <property type="evidence" value="ECO:0007669"/>
    <property type="project" value="TreeGrafter"/>
</dbReference>
<reference evidence="2" key="1">
    <citation type="submission" date="2025-08" db="UniProtKB">
        <authorList>
            <consortium name="Ensembl"/>
        </authorList>
    </citation>
    <scope>IDENTIFICATION</scope>
</reference>
<dbReference type="Proteomes" id="UP000261520">
    <property type="component" value="Unplaced"/>
</dbReference>
<dbReference type="PANTHER" id="PTHR24006:SF653">
    <property type="entry name" value="UBIQUITIN CARBOXYL-TERMINAL HYDROLASE 36"/>
    <property type="match status" value="1"/>
</dbReference>